<evidence type="ECO:0000313" key="4">
    <source>
        <dbReference type="Proteomes" id="UP001153069"/>
    </source>
</evidence>
<reference evidence="3" key="1">
    <citation type="submission" date="2020-06" db="EMBL/GenBank/DDBJ databases">
        <authorList>
            <consortium name="Plant Systems Biology data submission"/>
        </authorList>
    </citation>
    <scope>NUCLEOTIDE SEQUENCE</scope>
    <source>
        <strain evidence="3">D6</strain>
    </source>
</reference>
<keyword evidence="4" id="KW-1185">Reference proteome</keyword>
<evidence type="ECO:0000313" key="3">
    <source>
        <dbReference type="EMBL" id="CAB9507122.1"/>
    </source>
</evidence>
<dbReference type="Pfam" id="PF00561">
    <property type="entry name" value="Abhydrolase_1"/>
    <property type="match status" value="1"/>
</dbReference>
<dbReference type="EMBL" id="CAICTM010000292">
    <property type="protein sequence ID" value="CAB9507122.1"/>
    <property type="molecule type" value="Genomic_DNA"/>
</dbReference>
<dbReference type="Proteomes" id="UP001153069">
    <property type="component" value="Unassembled WGS sequence"/>
</dbReference>
<dbReference type="SUPFAM" id="SSF53474">
    <property type="entry name" value="alpha/beta-Hydrolases"/>
    <property type="match status" value="1"/>
</dbReference>
<evidence type="ECO:0000256" key="1">
    <source>
        <dbReference type="ARBA" id="ARBA00038097"/>
    </source>
</evidence>
<comment type="similarity">
    <text evidence="1">Belongs to the peptidase S33 family. ABHD4/ABHD5 subfamily.</text>
</comment>
<dbReference type="GO" id="GO:0042171">
    <property type="term" value="F:lysophosphatidic acid acyltransferase activity"/>
    <property type="evidence" value="ECO:0007669"/>
    <property type="project" value="TreeGrafter"/>
</dbReference>
<dbReference type="PANTHER" id="PTHR42886">
    <property type="entry name" value="RE40534P-RELATED"/>
    <property type="match status" value="1"/>
</dbReference>
<protein>
    <submittedName>
        <fullName evidence="3">Cardiolipin-specific deacylase</fullName>
    </submittedName>
</protein>
<name>A0A9N8DQ75_9STRA</name>
<organism evidence="3 4">
    <name type="scientific">Seminavis robusta</name>
    <dbReference type="NCBI Taxonomy" id="568900"/>
    <lineage>
        <taxon>Eukaryota</taxon>
        <taxon>Sar</taxon>
        <taxon>Stramenopiles</taxon>
        <taxon>Ochrophyta</taxon>
        <taxon>Bacillariophyta</taxon>
        <taxon>Bacillariophyceae</taxon>
        <taxon>Bacillariophycidae</taxon>
        <taxon>Naviculales</taxon>
        <taxon>Naviculaceae</taxon>
        <taxon>Seminavis</taxon>
    </lineage>
</organism>
<dbReference type="GO" id="GO:0052689">
    <property type="term" value="F:carboxylic ester hydrolase activity"/>
    <property type="evidence" value="ECO:0007669"/>
    <property type="project" value="TreeGrafter"/>
</dbReference>
<dbReference type="InterPro" id="IPR029058">
    <property type="entry name" value="AB_hydrolase_fold"/>
</dbReference>
<dbReference type="InterPro" id="IPR000073">
    <property type="entry name" value="AB_hydrolase_1"/>
</dbReference>
<dbReference type="Gene3D" id="3.40.50.1820">
    <property type="entry name" value="alpha/beta hydrolase"/>
    <property type="match status" value="1"/>
</dbReference>
<dbReference type="GO" id="GO:0055088">
    <property type="term" value="P:lipid homeostasis"/>
    <property type="evidence" value="ECO:0007669"/>
    <property type="project" value="TreeGrafter"/>
</dbReference>
<dbReference type="AlphaFoldDB" id="A0A9N8DQ75"/>
<accession>A0A9N8DQ75</accession>
<feature type="domain" description="AB hydrolase-1" evidence="2">
    <location>
        <begin position="63"/>
        <end position="342"/>
    </location>
</feature>
<dbReference type="GO" id="GO:0006654">
    <property type="term" value="P:phosphatidic acid biosynthetic process"/>
    <property type="evidence" value="ECO:0007669"/>
    <property type="project" value="TreeGrafter"/>
</dbReference>
<evidence type="ECO:0000259" key="2">
    <source>
        <dbReference type="Pfam" id="PF00561"/>
    </source>
</evidence>
<gene>
    <name evidence="3" type="ORF">SEMRO_293_G110010.1</name>
</gene>
<comment type="caution">
    <text evidence="3">The sequence shown here is derived from an EMBL/GenBank/DDBJ whole genome shotgun (WGS) entry which is preliminary data.</text>
</comment>
<sequence length="389" mass="43117">MIVRALRQWWTGTNDKQLFDAQERLLKTFVRAPLVSVAKRHGMNVAEFTNDRSSGTPTATEPPTVVLLHGYGSGLGFFFRNIDPLLDSGRVGRVLLVDWLGMGGSDRPYCRRPIRGLSDCTTAWCQSRFNPSQAVDFFLDPLHQLFQEEIGENESTWLVGHSLGGYLVARYALQHSTAGNSAGSTINMEKVILASPVGFPSKPTNLLPSAQMPTAIRLVDALWSANVTPQQLVRMMGATRGRNAVRRALAGRIPQLAAGDSDDHVLEILANYLFHITAAHPSGEFAINSLLEPGMSPDIAGVFAREPLEPLFQEYAQRQHTRQESKLHWKVLYGDHDWMRPNEPSARKALSYLSQQSNSNDVASISIVPNAGHHLYLDNAESFARHILQ</sequence>
<proteinExistence type="inferred from homology"/>
<dbReference type="PANTHER" id="PTHR42886:SF29">
    <property type="entry name" value="PUMMELIG, ISOFORM A"/>
    <property type="match status" value="1"/>
</dbReference>